<keyword evidence="3" id="KW-0804">Transcription</keyword>
<sequence length="136" mass="13817">MVDADGEVVDCLVTCVRLSEGVRLSGAECVAVATVRPDTPYGVPVPLLPAPPALTGVPSHVLEGLAAGLSTQQLASRLGLSSHGIEYHVGSMLRKLNAPNRPALVARAYALGILVPGCWPPQVRSAAAVPGPAAPA</sequence>
<dbReference type="EMBL" id="CP060828">
    <property type="protein sequence ID" value="QNP76213.1"/>
    <property type="molecule type" value="Genomic_DNA"/>
</dbReference>
<dbReference type="PANTHER" id="PTHR44688:SF16">
    <property type="entry name" value="DNA-BINDING TRANSCRIPTIONAL ACTIVATOR DEVR_DOSR"/>
    <property type="match status" value="1"/>
</dbReference>
<dbReference type="CDD" id="cd06170">
    <property type="entry name" value="LuxR_C_like"/>
    <property type="match status" value="1"/>
</dbReference>
<evidence type="ECO:0000256" key="1">
    <source>
        <dbReference type="ARBA" id="ARBA00023015"/>
    </source>
</evidence>
<keyword evidence="6" id="KW-1185">Reference proteome</keyword>
<dbReference type="InterPro" id="IPR016032">
    <property type="entry name" value="Sig_transdc_resp-reg_C-effctor"/>
</dbReference>
<evidence type="ECO:0000259" key="4">
    <source>
        <dbReference type="PROSITE" id="PS50043"/>
    </source>
</evidence>
<dbReference type="PROSITE" id="PS50043">
    <property type="entry name" value="HTH_LUXR_2"/>
    <property type="match status" value="1"/>
</dbReference>
<dbReference type="GO" id="GO:0006355">
    <property type="term" value="P:regulation of DNA-templated transcription"/>
    <property type="evidence" value="ECO:0007669"/>
    <property type="project" value="InterPro"/>
</dbReference>
<organism evidence="5 6">
    <name type="scientific">Streptomyces roseirectus</name>
    <dbReference type="NCBI Taxonomy" id="2768066"/>
    <lineage>
        <taxon>Bacteria</taxon>
        <taxon>Bacillati</taxon>
        <taxon>Actinomycetota</taxon>
        <taxon>Actinomycetes</taxon>
        <taxon>Kitasatosporales</taxon>
        <taxon>Streptomycetaceae</taxon>
        <taxon>Streptomyces</taxon>
    </lineage>
</organism>
<dbReference type="KEGG" id="sroi:IAG44_42570"/>
<proteinExistence type="predicted"/>
<dbReference type="AlphaFoldDB" id="A0A7H0ITU7"/>
<gene>
    <name evidence="5" type="ORF">IAG44_42570</name>
</gene>
<evidence type="ECO:0000313" key="6">
    <source>
        <dbReference type="Proteomes" id="UP000516052"/>
    </source>
</evidence>
<reference evidence="5 6" key="1">
    <citation type="submission" date="2020-08" db="EMBL/GenBank/DDBJ databases">
        <title>A novel species.</title>
        <authorList>
            <person name="Gao J."/>
        </authorList>
    </citation>
    <scope>NUCLEOTIDE SEQUENCE [LARGE SCALE GENOMIC DNA]</scope>
    <source>
        <strain evidence="5 6">CRXT-G-22</strain>
    </source>
</reference>
<dbReference type="Gene3D" id="1.10.10.10">
    <property type="entry name" value="Winged helix-like DNA-binding domain superfamily/Winged helix DNA-binding domain"/>
    <property type="match status" value="1"/>
</dbReference>
<dbReference type="InterPro" id="IPR036388">
    <property type="entry name" value="WH-like_DNA-bd_sf"/>
</dbReference>
<evidence type="ECO:0000256" key="3">
    <source>
        <dbReference type="ARBA" id="ARBA00023163"/>
    </source>
</evidence>
<evidence type="ECO:0000313" key="5">
    <source>
        <dbReference type="EMBL" id="QNP76213.1"/>
    </source>
</evidence>
<accession>A0A7H0ITU7</accession>
<dbReference type="Pfam" id="PF00196">
    <property type="entry name" value="GerE"/>
    <property type="match status" value="1"/>
</dbReference>
<dbReference type="InterPro" id="IPR000792">
    <property type="entry name" value="Tscrpt_reg_LuxR_C"/>
</dbReference>
<feature type="domain" description="HTH luxR-type" evidence="4">
    <location>
        <begin position="47"/>
        <end position="112"/>
    </location>
</feature>
<dbReference type="PANTHER" id="PTHR44688">
    <property type="entry name" value="DNA-BINDING TRANSCRIPTIONAL ACTIVATOR DEVR_DOSR"/>
    <property type="match status" value="1"/>
</dbReference>
<protein>
    <recommendedName>
        <fullName evidence="4">HTH luxR-type domain-containing protein</fullName>
    </recommendedName>
</protein>
<name>A0A7H0ITU7_9ACTN</name>
<dbReference type="GO" id="GO:0003677">
    <property type="term" value="F:DNA binding"/>
    <property type="evidence" value="ECO:0007669"/>
    <property type="project" value="UniProtKB-KW"/>
</dbReference>
<evidence type="ECO:0000256" key="2">
    <source>
        <dbReference type="ARBA" id="ARBA00023125"/>
    </source>
</evidence>
<keyword evidence="2" id="KW-0238">DNA-binding</keyword>
<dbReference type="Proteomes" id="UP000516052">
    <property type="component" value="Chromosome"/>
</dbReference>
<keyword evidence="1" id="KW-0805">Transcription regulation</keyword>
<dbReference type="SUPFAM" id="SSF46894">
    <property type="entry name" value="C-terminal effector domain of the bipartite response regulators"/>
    <property type="match status" value="1"/>
</dbReference>
<dbReference type="SMART" id="SM00421">
    <property type="entry name" value="HTH_LUXR"/>
    <property type="match status" value="1"/>
</dbReference>